<keyword evidence="3" id="KW-0611">Plant defense</keyword>
<evidence type="ECO:0000313" key="8">
    <source>
        <dbReference type="EMBL" id="AKP17605.1"/>
    </source>
</evidence>
<dbReference type="PANTHER" id="PTHR11017:SF271">
    <property type="entry name" value="DISEASE RESISTANCE PROTEIN (TIR-NBS-LRR CLASS) FAMILY"/>
    <property type="match status" value="1"/>
</dbReference>
<evidence type="ECO:0000256" key="3">
    <source>
        <dbReference type="ARBA" id="ARBA00022821"/>
    </source>
</evidence>
<evidence type="ECO:0000256" key="4">
    <source>
        <dbReference type="ARBA" id="ARBA00023027"/>
    </source>
</evidence>
<dbReference type="InterPro" id="IPR036390">
    <property type="entry name" value="WH_DNA-bd_sf"/>
</dbReference>
<dbReference type="SUPFAM" id="SSF52200">
    <property type="entry name" value="Toll/Interleukin receptor TIR domain"/>
    <property type="match status" value="2"/>
</dbReference>
<dbReference type="SUPFAM" id="SSF52540">
    <property type="entry name" value="P-loop containing nucleoside triphosphate hydrolases"/>
    <property type="match status" value="2"/>
</dbReference>
<dbReference type="GO" id="GO:0007165">
    <property type="term" value="P:signal transduction"/>
    <property type="evidence" value="ECO:0007669"/>
    <property type="project" value="InterPro"/>
</dbReference>
<dbReference type="GO" id="GO:0006952">
    <property type="term" value="P:defense response"/>
    <property type="evidence" value="ECO:0007669"/>
    <property type="project" value="UniProtKB-KW"/>
</dbReference>
<dbReference type="Gene3D" id="3.40.50.300">
    <property type="entry name" value="P-loop containing nucleotide triphosphate hydrolases"/>
    <property type="match status" value="2"/>
</dbReference>
<dbReference type="PRINTS" id="PR00364">
    <property type="entry name" value="DISEASERSIST"/>
</dbReference>
<feature type="compositionally biased region" description="Basic and acidic residues" evidence="6">
    <location>
        <begin position="1652"/>
        <end position="1663"/>
    </location>
</feature>
<dbReference type="InterPro" id="IPR044974">
    <property type="entry name" value="Disease_R_plants"/>
</dbReference>
<dbReference type="Gene3D" id="3.80.10.10">
    <property type="entry name" value="Ribonuclease Inhibitor"/>
    <property type="match status" value="1"/>
</dbReference>
<dbReference type="InterPro" id="IPR035897">
    <property type="entry name" value="Toll_tir_struct_dom_sf"/>
</dbReference>
<dbReference type="Pfam" id="PF00931">
    <property type="entry name" value="NB-ARC"/>
    <property type="match status" value="2"/>
</dbReference>
<dbReference type="Pfam" id="PF01582">
    <property type="entry name" value="TIR"/>
    <property type="match status" value="2"/>
</dbReference>
<dbReference type="EMBL" id="KP698847">
    <property type="protein sequence ID" value="AKP17605.1"/>
    <property type="molecule type" value="mRNA"/>
</dbReference>
<dbReference type="InterPro" id="IPR058192">
    <property type="entry name" value="WHD_ROQ1-like"/>
</dbReference>
<dbReference type="Gene3D" id="3.40.50.10140">
    <property type="entry name" value="Toll/interleukin-1 receptor homology (TIR) domain"/>
    <property type="match status" value="2"/>
</dbReference>
<evidence type="ECO:0000256" key="5">
    <source>
        <dbReference type="SAM" id="Coils"/>
    </source>
</evidence>
<dbReference type="FunFam" id="3.40.50.10140:FF:000007">
    <property type="entry name" value="Disease resistance protein (TIR-NBS-LRR class)"/>
    <property type="match status" value="1"/>
</dbReference>
<evidence type="ECO:0000259" key="7">
    <source>
        <dbReference type="PROSITE" id="PS50104"/>
    </source>
</evidence>
<dbReference type="SMART" id="SM00255">
    <property type="entry name" value="TIR"/>
    <property type="match status" value="2"/>
</dbReference>
<dbReference type="PANTHER" id="PTHR11017">
    <property type="entry name" value="LEUCINE-RICH REPEAT-CONTAINING PROTEIN"/>
    <property type="match status" value="1"/>
</dbReference>
<feature type="domain" description="TIR" evidence="7">
    <location>
        <begin position="501"/>
        <end position="668"/>
    </location>
</feature>
<feature type="domain" description="TIR" evidence="7">
    <location>
        <begin position="20"/>
        <end position="147"/>
    </location>
</feature>
<dbReference type="InterPro" id="IPR042197">
    <property type="entry name" value="Apaf_helical"/>
</dbReference>
<keyword evidence="1" id="KW-0433">Leucine-rich repeat</keyword>
<dbReference type="SUPFAM" id="SSF46785">
    <property type="entry name" value="Winged helix' DNA-binding domain"/>
    <property type="match status" value="2"/>
</dbReference>
<feature type="region of interest" description="Disordered" evidence="6">
    <location>
        <begin position="1917"/>
        <end position="1945"/>
    </location>
</feature>
<keyword evidence="2" id="KW-0677">Repeat</keyword>
<dbReference type="InterPro" id="IPR032675">
    <property type="entry name" value="LRR_dom_sf"/>
</dbReference>
<sequence>MFKPGPEKPPNRYDIQNPNLVYDIFLSSGSGTAESIIAYTSCLHASLQKAGFSVFLDYGHSIFSSPLQAMQRARVSVVALSTGYAGSPRDLELLELMLECRRNSGQFILPVFLGVTPRDMRKAFADFTKSVSEKDKVECWKVALERICQIQSYQSDNDMHIKNVVGYVGGLLDTRKLFVAEFEVEVGYRMQDATKLLVHSKSKEVLLLGIWGMVGIGKTTIAKAIYNENCGKFEGRSFLANIREVWEQNTSHVYLQERILLDILNLPKIRIDNIEIGKKMLKKRLSNKKVLLVLDDVNKKEQLNALCGSSEWFGPGSIIIITTRDRSLLQDHRVDHVYRMKEMNENKSLELFNRYAFKKASNTQYLDELSKNVVAYAGGLPLALEVLGSNLLGSLESIPDGLIDSPHPVLQKVLKKCVEDLNDTEKAIFLDIACFLIGMDQEEVIQALNAFGDLAKDGIKALEDRCFIRFDDMNKLRMHVLLRDMGREVICEQKGGDPASWIYDVFLSFRGEETRATFTSHLYTSLANAGIYVFRDDDEIRRGDRISISLLQAIRASRISVVVLSRHYANSRWCLQELENIMECRRAIGQVVVPVFYGVDPSNVRNQTGLFGEAFQDLLKRFSVDRDKEKRWRKALHQIGSIAGIVIIDSRNESEDVSLIVEDISALLDDTLLFVAQHPVGVKSHVQHVIKLLNHQYAKDVQLFGILGIGGIGKTTIAKAIYNQIHRDFEGSSFLENIREFWELITARVNLQEHLLSDIYKTTKIRIHSIEFGKTILQQKLRHRRVLVILDDVDELDQLKALCWSREWFGPGSRIIITTRDESLLRVLNVDHISRMSEMDNDESVEHFCWHAFKQSSPKEDFAELSIDVVAYCGGLPLALEVIGSVLFDKNVKEWESLLEKLKKIPNDKVQKKLRISFDSLNDDTVKEIFLDIAFFFIGMDRNDVVHILNEYDAEIGISVLVDRNLVTVDSNNRLGMHALLRDMGREIVREKSPKELERRSRLWLQKEVFEVLQTHTGTKAIEGVTLKLPRSNAFCLETKAFNKMKRLRLLQLASVQLDGDFEHMSKNIRWICWHGFPYKYIPSKFYQASLVAMELESSSLRFMWKKTQLFHVRVVIVGVLIVLRWIGRERGKERETRRGKGDGGHGACGGDGDDGYGYGRRLEKRVKVMMRGRFLGMLKVLNLSYSYHLTQTPDFSYLPNLEKLLLKGCSSLSMISDTIGHLRKILLIDLEDCTSLLNLPRSFYELNSLITLVISGCSLIDKLEEDLAQMKSLKKLIADKTGITQVPFSIVRSKSIGYISLCGYEGFTRDVFPSLIWSWMSPTNNLSSLVQSFAGSGIVSSDVLNLRSFWVECGTDLQLSGGVAKILDTLYATYYKELEVTPTTSQASQISSSSLIGFHSQFHTFGSPKSLLIEVGKKTTVSIILREIILQKLITVEFHDYLLPSDNYPYWLTFNSEGSSIIFEVPHVHSRELKTIMLCIMYPSSPYTITFESLKNVLIINYTKSTIQVYKQDTLASFKDEEWQNIISSMEPGDRVEVHIVLFGYGFSVKKTTIFLIYDGPINQKMEHQYADVIVSCDNDTISGFGDVTSNENVRVSDGDIVALVKNEKTFPIVVPSASLNSQEESGNLGYKNTTQNQEYQQLQESPFVPKTDDAEPDRVEETNENEDVDLLAELDKILSESYISKFKSQSLSVIHILHKIQQLFDNQLEVLVADGGIRRQFLDLLAQLKQMKSQVPTNLKPLVNDIKKFYEDVLNYFPSIQEVFDNHQRLIESKNRLQDKLETSKSRQAHFYVSISKGKERINEMSKEINDLELKLKALYVKKDKLESTVKLCEVETLNMNMKAATWVTESEEIERTLQASEAAFRNAESSKQNYERKLIELRWALQRQAHFPRNFLTAAVESCQGRVSRSHTAVESCQGRVSRSHSGSHVTGRSGRVLNESD</sequence>
<dbReference type="InterPro" id="IPR027417">
    <property type="entry name" value="P-loop_NTPase"/>
</dbReference>
<keyword evidence="5" id="KW-0175">Coiled coil</keyword>
<dbReference type="InterPro" id="IPR003593">
    <property type="entry name" value="AAA+_ATPase"/>
</dbReference>
<dbReference type="SUPFAM" id="SSF52058">
    <property type="entry name" value="L domain-like"/>
    <property type="match status" value="1"/>
</dbReference>
<accession>A0A0H4M677</accession>
<dbReference type="SMART" id="SM00382">
    <property type="entry name" value="AAA"/>
    <property type="match status" value="2"/>
</dbReference>
<keyword evidence="4" id="KW-0520">NAD</keyword>
<dbReference type="Pfam" id="PF23282">
    <property type="entry name" value="WHD_ROQ1"/>
    <property type="match status" value="2"/>
</dbReference>
<evidence type="ECO:0000256" key="1">
    <source>
        <dbReference type="ARBA" id="ARBA00022614"/>
    </source>
</evidence>
<gene>
    <name evidence="8" type="primary">PDR1</name>
</gene>
<evidence type="ECO:0000256" key="6">
    <source>
        <dbReference type="SAM" id="MobiDB-lite"/>
    </source>
</evidence>
<organism evidence="8">
    <name type="scientific">Arachis hypogaea</name>
    <name type="common">Peanut</name>
    <dbReference type="NCBI Taxonomy" id="3818"/>
    <lineage>
        <taxon>Eukaryota</taxon>
        <taxon>Viridiplantae</taxon>
        <taxon>Streptophyta</taxon>
        <taxon>Embryophyta</taxon>
        <taxon>Tracheophyta</taxon>
        <taxon>Spermatophyta</taxon>
        <taxon>Magnoliopsida</taxon>
        <taxon>eudicotyledons</taxon>
        <taxon>Gunneridae</taxon>
        <taxon>Pentapetalae</taxon>
        <taxon>rosids</taxon>
        <taxon>fabids</taxon>
        <taxon>Fabales</taxon>
        <taxon>Fabaceae</taxon>
        <taxon>Papilionoideae</taxon>
        <taxon>50 kb inversion clade</taxon>
        <taxon>dalbergioids sensu lato</taxon>
        <taxon>Dalbergieae</taxon>
        <taxon>Pterocarpus clade</taxon>
        <taxon>Arachis</taxon>
    </lineage>
</organism>
<dbReference type="Gene3D" id="1.10.8.430">
    <property type="entry name" value="Helical domain of apoptotic protease-activating factors"/>
    <property type="match status" value="2"/>
</dbReference>
<dbReference type="InterPro" id="IPR000157">
    <property type="entry name" value="TIR_dom"/>
</dbReference>
<dbReference type="PROSITE" id="PS50104">
    <property type="entry name" value="TIR"/>
    <property type="match status" value="2"/>
</dbReference>
<dbReference type="InterPro" id="IPR002182">
    <property type="entry name" value="NB-ARC"/>
</dbReference>
<feature type="region of interest" description="Disordered" evidence="6">
    <location>
        <begin position="1646"/>
        <end position="1665"/>
    </location>
</feature>
<feature type="coiled-coil region" evidence="5">
    <location>
        <begin position="1762"/>
        <end position="1880"/>
    </location>
</feature>
<reference evidence="8" key="1">
    <citation type="submission" date="2015-01" db="EMBL/GenBank/DDBJ databases">
        <title>Cloning and Expression Analysis of a NBS-LRR Resistance Gene in Peanut.</title>
        <authorList>
            <person name="Zhao X."/>
        </authorList>
    </citation>
    <scope>NUCLEOTIDE SEQUENCE</scope>
</reference>
<protein>
    <submittedName>
        <fullName evidence="8">NBS-LRR type disease resistance protein</fullName>
    </submittedName>
</protein>
<dbReference type="GO" id="GO:0043531">
    <property type="term" value="F:ADP binding"/>
    <property type="evidence" value="ECO:0007669"/>
    <property type="project" value="InterPro"/>
</dbReference>
<proteinExistence type="evidence at transcript level"/>
<name>A0A0H4M677_ARAHY</name>
<feature type="compositionally biased region" description="Polar residues" evidence="6">
    <location>
        <begin position="1917"/>
        <end position="1934"/>
    </location>
</feature>
<evidence type="ECO:0000256" key="2">
    <source>
        <dbReference type="ARBA" id="ARBA00022737"/>
    </source>
</evidence>